<keyword evidence="2" id="KW-1185">Reference proteome</keyword>
<comment type="caution">
    <text evidence="1">The sequence shown here is derived from an EMBL/GenBank/DDBJ whole genome shotgun (WGS) entry which is preliminary data.</text>
</comment>
<gene>
    <name evidence="1" type="ORF">K7B09_00370</name>
</gene>
<dbReference type="Proteomes" id="UP001430290">
    <property type="component" value="Unassembled WGS sequence"/>
</dbReference>
<reference evidence="1" key="1">
    <citation type="submission" date="2021-09" db="EMBL/GenBank/DDBJ databases">
        <authorList>
            <person name="Wu T."/>
            <person name="Guo S.Z."/>
        </authorList>
    </citation>
    <scope>NUCLEOTIDE SEQUENCE</scope>
    <source>
        <strain evidence="1">RSS-23</strain>
    </source>
</reference>
<evidence type="ECO:0008006" key="3">
    <source>
        <dbReference type="Google" id="ProtNLM"/>
    </source>
</evidence>
<dbReference type="RefSeq" id="WP_223625397.1">
    <property type="nucleotide sequence ID" value="NZ_JAIQDJ010000001.1"/>
</dbReference>
<protein>
    <recommendedName>
        <fullName evidence="3">Nucleotidyltransferase</fullName>
    </recommendedName>
</protein>
<organism evidence="1 2">
    <name type="scientific">Thermomonas beijingensis</name>
    <dbReference type="NCBI Taxonomy" id="2872701"/>
    <lineage>
        <taxon>Bacteria</taxon>
        <taxon>Pseudomonadati</taxon>
        <taxon>Pseudomonadota</taxon>
        <taxon>Gammaproteobacteria</taxon>
        <taxon>Lysobacterales</taxon>
        <taxon>Lysobacteraceae</taxon>
        <taxon>Thermomonas</taxon>
    </lineage>
</organism>
<sequence length="294" mass="31596">MNRPLPGLDAASLLQRVATRVPASLRAHVVVIGSIATAWAFRDVSGTHMVATKDIDLLLRPAVDAVTTAESLGKELLEDGWEPRYPNGIAPGNAATPDNELPALRLSPPDAGDAWFVELLAEPPTGQVARKHWRRIHTATGDFGLPSFRYMGVAVHGADVLDSGLRVAHPPSMALAHLLEHAEPDRTPIAGLPGNPPRFTKDVGRAVSLWWLAREQSPLADSQWLAAWQAALGALFPGREQAMQAAARAGLESLTDYLREAHAIALNGVLAPHGTTLDAYRRAHASLLDLIDRL</sequence>
<accession>A0ABS7TA97</accession>
<proteinExistence type="predicted"/>
<dbReference type="EMBL" id="JAIQDJ010000001">
    <property type="protein sequence ID" value="MBZ4184780.1"/>
    <property type="molecule type" value="Genomic_DNA"/>
</dbReference>
<evidence type="ECO:0000313" key="2">
    <source>
        <dbReference type="Proteomes" id="UP001430290"/>
    </source>
</evidence>
<evidence type="ECO:0000313" key="1">
    <source>
        <dbReference type="EMBL" id="MBZ4184780.1"/>
    </source>
</evidence>
<name>A0ABS7TA97_9GAMM</name>